<evidence type="ECO:0000313" key="1">
    <source>
        <dbReference type="EMBL" id="JAH41446.1"/>
    </source>
</evidence>
<protein>
    <submittedName>
        <fullName evidence="1">Uncharacterized protein</fullName>
    </submittedName>
</protein>
<organism evidence="1">
    <name type="scientific">Anguilla anguilla</name>
    <name type="common">European freshwater eel</name>
    <name type="synonym">Muraena anguilla</name>
    <dbReference type="NCBI Taxonomy" id="7936"/>
    <lineage>
        <taxon>Eukaryota</taxon>
        <taxon>Metazoa</taxon>
        <taxon>Chordata</taxon>
        <taxon>Craniata</taxon>
        <taxon>Vertebrata</taxon>
        <taxon>Euteleostomi</taxon>
        <taxon>Actinopterygii</taxon>
        <taxon>Neopterygii</taxon>
        <taxon>Teleostei</taxon>
        <taxon>Anguilliformes</taxon>
        <taxon>Anguillidae</taxon>
        <taxon>Anguilla</taxon>
    </lineage>
</organism>
<reference evidence="1" key="2">
    <citation type="journal article" date="2015" name="Fish Shellfish Immunol.">
        <title>Early steps in the European eel (Anguilla anguilla)-Vibrio vulnificus interaction in the gills: Role of the RtxA13 toxin.</title>
        <authorList>
            <person name="Callol A."/>
            <person name="Pajuelo D."/>
            <person name="Ebbesson L."/>
            <person name="Teles M."/>
            <person name="MacKenzie S."/>
            <person name="Amaro C."/>
        </authorList>
    </citation>
    <scope>NUCLEOTIDE SEQUENCE</scope>
</reference>
<proteinExistence type="predicted"/>
<dbReference type="AlphaFoldDB" id="A0A0E9SJG5"/>
<reference evidence="1" key="1">
    <citation type="submission" date="2014-11" db="EMBL/GenBank/DDBJ databases">
        <authorList>
            <person name="Amaro Gonzalez C."/>
        </authorList>
    </citation>
    <scope>NUCLEOTIDE SEQUENCE</scope>
</reference>
<dbReference type="EMBL" id="GBXM01067131">
    <property type="protein sequence ID" value="JAH41446.1"/>
    <property type="molecule type" value="Transcribed_RNA"/>
</dbReference>
<name>A0A0E9SJG5_ANGAN</name>
<accession>A0A0E9SJG5</accession>
<sequence>MSKTAVHCETIPLSYGGFYHSTKSTIHCQNAPLIPACLIKYAFCCSCEFIGFLSSYTCDLKSRDEYEPKL</sequence>